<evidence type="ECO:0000256" key="4">
    <source>
        <dbReference type="ARBA" id="ARBA00022984"/>
    </source>
</evidence>
<organism evidence="7 8">
    <name type="scientific">Candidatus Nomurabacteria bacterium RIFCSPHIGHO2_02_FULL_42_24</name>
    <dbReference type="NCBI Taxonomy" id="1801757"/>
    <lineage>
        <taxon>Bacteria</taxon>
        <taxon>Candidatus Nomuraibacteriota</taxon>
    </lineage>
</organism>
<dbReference type="Gene3D" id="3.40.630.30">
    <property type="match status" value="2"/>
</dbReference>
<dbReference type="PANTHER" id="PTHR36174:SF1">
    <property type="entry name" value="LIPID II:GLYCINE GLYCYLTRANSFERASE"/>
    <property type="match status" value="1"/>
</dbReference>
<dbReference type="InterPro" id="IPR050644">
    <property type="entry name" value="PG_Glycine_Bridge_Synth"/>
</dbReference>
<dbReference type="Pfam" id="PF02388">
    <property type="entry name" value="FemAB"/>
    <property type="match status" value="2"/>
</dbReference>
<dbReference type="InterPro" id="IPR003447">
    <property type="entry name" value="FEMABX"/>
</dbReference>
<keyword evidence="5" id="KW-0012">Acyltransferase</keyword>
<dbReference type="PROSITE" id="PS51191">
    <property type="entry name" value="FEMABX"/>
    <property type="match status" value="1"/>
</dbReference>
<evidence type="ECO:0008006" key="9">
    <source>
        <dbReference type="Google" id="ProtNLM"/>
    </source>
</evidence>
<evidence type="ECO:0000256" key="5">
    <source>
        <dbReference type="ARBA" id="ARBA00023315"/>
    </source>
</evidence>
<dbReference type="InterPro" id="IPR016181">
    <property type="entry name" value="Acyl_CoA_acyltransferase"/>
</dbReference>
<dbReference type="AlphaFoldDB" id="A0A1F6WK42"/>
<keyword evidence="4" id="KW-0573">Peptidoglycan synthesis</keyword>
<evidence type="ECO:0000256" key="3">
    <source>
        <dbReference type="ARBA" id="ARBA00022960"/>
    </source>
</evidence>
<keyword evidence="6" id="KW-0961">Cell wall biogenesis/degradation</keyword>
<evidence type="ECO:0000256" key="2">
    <source>
        <dbReference type="ARBA" id="ARBA00022679"/>
    </source>
</evidence>
<sequence length="357" mass="41374">MNNLDKNGFNLIEAYEEKNFDVLSLVSDTPFTQGFFYGEWQKEFGRSVRRFKIESAEGVMAFFQVIKFTLPFGLSYLYIPHGPIITQDLEKDFWTFFRECLFKLCSEEKAIFARFDFFPPERLFGRAGPPGNTPSIFYSAPIWTHRSAVFQPCFEWLVDLNSDISVLLNKMHPKTRYNIGLAERKGVQSKIINVTEMQNYFEDFYNLMLQTAARGGFALHPKEYYQAIFDCTVKDKNAFLVVTGTESKVLVINFVLIFGKTATFVFTGSSDELRNFKATYLSRWKGIEEIKRRGCSSVSFGGFGKDKNYTDWKGISDFKQQFMEGNILEYSAPIDLICRPFLYKLWLLRKFVKSTSA</sequence>
<dbReference type="EMBL" id="MFUH01000008">
    <property type="protein sequence ID" value="OGI82248.1"/>
    <property type="molecule type" value="Genomic_DNA"/>
</dbReference>
<evidence type="ECO:0000313" key="8">
    <source>
        <dbReference type="Proteomes" id="UP000179880"/>
    </source>
</evidence>
<protein>
    <recommendedName>
        <fullName evidence="9">BioF2-like acetyltransferase domain-containing protein</fullName>
    </recommendedName>
</protein>
<evidence type="ECO:0000256" key="1">
    <source>
        <dbReference type="ARBA" id="ARBA00009943"/>
    </source>
</evidence>
<dbReference type="GO" id="GO:0009252">
    <property type="term" value="P:peptidoglycan biosynthetic process"/>
    <property type="evidence" value="ECO:0007669"/>
    <property type="project" value="UniProtKB-KW"/>
</dbReference>
<comment type="similarity">
    <text evidence="1">Belongs to the FemABX family.</text>
</comment>
<reference evidence="7 8" key="1">
    <citation type="journal article" date="2016" name="Nat. Commun.">
        <title>Thousands of microbial genomes shed light on interconnected biogeochemical processes in an aquifer system.</title>
        <authorList>
            <person name="Anantharaman K."/>
            <person name="Brown C.T."/>
            <person name="Hug L.A."/>
            <person name="Sharon I."/>
            <person name="Castelle C.J."/>
            <person name="Probst A.J."/>
            <person name="Thomas B.C."/>
            <person name="Singh A."/>
            <person name="Wilkins M.J."/>
            <person name="Karaoz U."/>
            <person name="Brodie E.L."/>
            <person name="Williams K.H."/>
            <person name="Hubbard S.S."/>
            <person name="Banfield J.F."/>
        </authorList>
    </citation>
    <scope>NUCLEOTIDE SEQUENCE [LARGE SCALE GENOMIC DNA]</scope>
</reference>
<proteinExistence type="inferred from homology"/>
<gene>
    <name evidence="7" type="ORF">A3B93_01925</name>
</gene>
<name>A0A1F6WK42_9BACT</name>
<keyword evidence="2" id="KW-0808">Transferase</keyword>
<dbReference type="GO" id="GO:0008360">
    <property type="term" value="P:regulation of cell shape"/>
    <property type="evidence" value="ECO:0007669"/>
    <property type="project" value="UniProtKB-KW"/>
</dbReference>
<evidence type="ECO:0000256" key="6">
    <source>
        <dbReference type="ARBA" id="ARBA00023316"/>
    </source>
</evidence>
<accession>A0A1F6WK42</accession>
<keyword evidence="3" id="KW-0133">Cell shape</keyword>
<dbReference type="SUPFAM" id="SSF55729">
    <property type="entry name" value="Acyl-CoA N-acyltransferases (Nat)"/>
    <property type="match status" value="2"/>
</dbReference>
<comment type="caution">
    <text evidence="7">The sequence shown here is derived from an EMBL/GenBank/DDBJ whole genome shotgun (WGS) entry which is preliminary data.</text>
</comment>
<dbReference type="GO" id="GO:0016755">
    <property type="term" value="F:aminoacyltransferase activity"/>
    <property type="evidence" value="ECO:0007669"/>
    <property type="project" value="InterPro"/>
</dbReference>
<dbReference type="GO" id="GO:0071555">
    <property type="term" value="P:cell wall organization"/>
    <property type="evidence" value="ECO:0007669"/>
    <property type="project" value="UniProtKB-KW"/>
</dbReference>
<evidence type="ECO:0000313" key="7">
    <source>
        <dbReference type="EMBL" id="OGI82248.1"/>
    </source>
</evidence>
<dbReference type="Proteomes" id="UP000179880">
    <property type="component" value="Unassembled WGS sequence"/>
</dbReference>
<dbReference type="PANTHER" id="PTHR36174">
    <property type="entry name" value="LIPID II:GLYCINE GLYCYLTRANSFERASE"/>
    <property type="match status" value="1"/>
</dbReference>